<evidence type="ECO:0000313" key="8">
    <source>
        <dbReference type="Proteomes" id="UP000265100"/>
    </source>
</evidence>
<organism evidence="7 8">
    <name type="scientific">Astatotilapia calliptera</name>
    <name type="common">Eastern happy</name>
    <name type="synonym">Chromis callipterus</name>
    <dbReference type="NCBI Taxonomy" id="8154"/>
    <lineage>
        <taxon>Eukaryota</taxon>
        <taxon>Metazoa</taxon>
        <taxon>Chordata</taxon>
        <taxon>Craniata</taxon>
        <taxon>Vertebrata</taxon>
        <taxon>Euteleostomi</taxon>
        <taxon>Actinopterygii</taxon>
        <taxon>Neopterygii</taxon>
        <taxon>Teleostei</taxon>
        <taxon>Neoteleostei</taxon>
        <taxon>Acanthomorphata</taxon>
        <taxon>Ovalentaria</taxon>
        <taxon>Cichlomorphae</taxon>
        <taxon>Cichliformes</taxon>
        <taxon>Cichlidae</taxon>
        <taxon>African cichlids</taxon>
        <taxon>Pseudocrenilabrinae</taxon>
        <taxon>Haplochromini</taxon>
        <taxon>Astatotilapia</taxon>
    </lineage>
</organism>
<evidence type="ECO:0000256" key="2">
    <source>
        <dbReference type="ARBA" id="ARBA00022703"/>
    </source>
</evidence>
<evidence type="ECO:0000256" key="5">
    <source>
        <dbReference type="SAM" id="MobiDB-lite"/>
    </source>
</evidence>
<dbReference type="SMART" id="SM00252">
    <property type="entry name" value="SH2"/>
    <property type="match status" value="1"/>
</dbReference>
<dbReference type="PANTHER" id="PTHR15127:SF28">
    <property type="entry name" value="SH2 DOMAIN-CONTAINING ADAPTER PROTEIN F"/>
    <property type="match status" value="1"/>
</dbReference>
<evidence type="ECO:0000256" key="3">
    <source>
        <dbReference type="ARBA" id="ARBA00022999"/>
    </source>
</evidence>
<dbReference type="Ensembl" id="ENSACLT00000022943.2">
    <property type="protein sequence ID" value="ENSACLP00000022419.1"/>
    <property type="gene ID" value="ENSACLG00000015181.2"/>
</dbReference>
<gene>
    <name evidence="7" type="primary">SHF</name>
</gene>
<evidence type="ECO:0000256" key="1">
    <source>
        <dbReference type="ARBA" id="ARBA00022553"/>
    </source>
</evidence>
<dbReference type="InterPro" id="IPR036860">
    <property type="entry name" value="SH2_dom_sf"/>
</dbReference>
<dbReference type="Gene3D" id="3.30.505.10">
    <property type="entry name" value="SH2 domain"/>
    <property type="match status" value="1"/>
</dbReference>
<evidence type="ECO:0000256" key="4">
    <source>
        <dbReference type="PROSITE-ProRule" id="PRU00191"/>
    </source>
</evidence>
<dbReference type="PRINTS" id="PR00401">
    <property type="entry name" value="SH2DOMAIN"/>
</dbReference>
<reference evidence="8" key="2">
    <citation type="submission" date="2023-03" db="EMBL/GenBank/DDBJ databases">
        <authorList>
            <consortium name="Wellcome Sanger Institute Data Sharing"/>
        </authorList>
    </citation>
    <scope>NUCLEOTIDE SEQUENCE [LARGE SCALE GENOMIC DNA]</scope>
</reference>
<evidence type="ECO:0000259" key="6">
    <source>
        <dbReference type="PROSITE" id="PS50001"/>
    </source>
</evidence>
<feature type="domain" description="SH2" evidence="6">
    <location>
        <begin position="352"/>
        <end position="447"/>
    </location>
</feature>
<feature type="compositionally biased region" description="Polar residues" evidence="5">
    <location>
        <begin position="39"/>
        <end position="50"/>
    </location>
</feature>
<feature type="compositionally biased region" description="Basic and acidic residues" evidence="5">
    <location>
        <begin position="222"/>
        <end position="247"/>
    </location>
</feature>
<dbReference type="CDD" id="cd10392">
    <property type="entry name" value="SH2_SHF"/>
    <property type="match status" value="1"/>
</dbReference>
<proteinExistence type="predicted"/>
<dbReference type="GO" id="GO:0007165">
    <property type="term" value="P:signal transduction"/>
    <property type="evidence" value="ECO:0007669"/>
    <property type="project" value="UniProtKB-ARBA"/>
</dbReference>
<accession>A0A3P8PZW3</accession>
<feature type="region of interest" description="Disordered" evidence="5">
    <location>
        <begin position="1"/>
        <end position="25"/>
    </location>
</feature>
<dbReference type="AlphaFoldDB" id="A0A3P8PZW3"/>
<dbReference type="SUPFAM" id="SSF55550">
    <property type="entry name" value="SH2 domain"/>
    <property type="match status" value="1"/>
</dbReference>
<dbReference type="FunFam" id="3.30.505.10:FF:000021">
    <property type="entry name" value="Putative SH2 domain-containing adapter protein F"/>
    <property type="match status" value="1"/>
</dbReference>
<reference evidence="7 8" key="1">
    <citation type="submission" date="2018-05" db="EMBL/GenBank/DDBJ databases">
        <authorList>
            <person name="Datahose"/>
        </authorList>
    </citation>
    <scope>NUCLEOTIDE SEQUENCE</scope>
</reference>
<dbReference type="InterPro" id="IPR051846">
    <property type="entry name" value="SH2_domain_adapters"/>
</dbReference>
<dbReference type="Pfam" id="PF00017">
    <property type="entry name" value="SH2"/>
    <property type="match status" value="1"/>
</dbReference>
<feature type="region of interest" description="Disordered" evidence="5">
    <location>
        <begin position="33"/>
        <end position="52"/>
    </location>
</feature>
<dbReference type="GeneTree" id="ENSGT00940000159452"/>
<reference evidence="7" key="4">
    <citation type="submission" date="2025-09" db="UniProtKB">
        <authorList>
            <consortium name="Ensembl"/>
        </authorList>
    </citation>
    <scope>IDENTIFICATION</scope>
</reference>
<reference evidence="7" key="3">
    <citation type="submission" date="2025-08" db="UniProtKB">
        <authorList>
            <consortium name="Ensembl"/>
        </authorList>
    </citation>
    <scope>IDENTIFICATION</scope>
</reference>
<protein>
    <recommendedName>
        <fullName evidence="6">SH2 domain-containing protein</fullName>
    </recommendedName>
</protein>
<keyword evidence="8" id="KW-1185">Reference proteome</keyword>
<feature type="region of interest" description="Disordered" evidence="5">
    <location>
        <begin position="191"/>
        <end position="247"/>
    </location>
</feature>
<dbReference type="Proteomes" id="UP000265100">
    <property type="component" value="Chromosome 1"/>
</dbReference>
<dbReference type="GO" id="GO:0001784">
    <property type="term" value="F:phosphotyrosine residue binding"/>
    <property type="evidence" value="ECO:0007669"/>
    <property type="project" value="TreeGrafter"/>
</dbReference>
<name>A0A3P8PZW3_ASTCA</name>
<sequence length="452" mass="50097">MAKWFKEHLGFKTTKTPPPAPPKPDYRHCHTGVPGAPGFQQTSSGTTFPSPAQPDILAAYKLQKDLDFEDPYTPGGNISFPPSLNTVGSPDIKYVSPKHRLIKVETIEKSSPAPGGGVTVTQAVAVGSVKSPTSPPSDLDNKEKLIILEDYADPFDAEQAGGTQTTTEKVTTENDGYMEPYEAQKMMAEIRSGGRGPKDGPVRQLPLYDTPYEPAENGGDSDPDRLRCPRESRLPQDDERPPEEYDQPWEWKKERISKAFAALLCYDCISYEGSVNGTGSDPYGRKDSKSLTVQFDGVEKSRMSPTKEGKTRPLQRHSSGCLVNTKMTSLDHCSSSLGERIDPTMPLESQFWYHGAISRTDAESLLRLCKEASYLVRNSETSKNDYSLSLKSSQGFMHMKLSRTKENKYILGQNSCPFDSVPEIIHFYSSRKLPIKGAEHMSLLYPVAIRTL</sequence>
<dbReference type="Bgee" id="ENSACLG00000015181">
    <property type="expression patterns" value="Expressed in liver and 6 other cell types or tissues"/>
</dbReference>
<dbReference type="InterPro" id="IPR000980">
    <property type="entry name" value="SH2"/>
</dbReference>
<dbReference type="InterPro" id="IPR035044">
    <property type="entry name" value="SHF_SH2"/>
</dbReference>
<feature type="compositionally biased region" description="Basic and acidic residues" evidence="5">
    <location>
        <begin position="1"/>
        <end position="10"/>
    </location>
</feature>
<keyword evidence="2" id="KW-0053">Apoptosis</keyword>
<keyword evidence="1" id="KW-0597">Phosphoprotein</keyword>
<dbReference type="GO" id="GO:0006915">
    <property type="term" value="P:apoptotic process"/>
    <property type="evidence" value="ECO:0007669"/>
    <property type="project" value="UniProtKB-KW"/>
</dbReference>
<dbReference type="PANTHER" id="PTHR15127">
    <property type="entry name" value="HEAVYWEIGHT, ISOFORM A"/>
    <property type="match status" value="1"/>
</dbReference>
<keyword evidence="3 4" id="KW-0727">SH2 domain</keyword>
<evidence type="ECO:0000313" key="7">
    <source>
        <dbReference type="Ensembl" id="ENSACLP00000022419.1"/>
    </source>
</evidence>
<dbReference type="PROSITE" id="PS50001">
    <property type="entry name" value="SH2"/>
    <property type="match status" value="1"/>
</dbReference>